<keyword evidence="3 7" id="KW-1134">Transmembrane beta strand</keyword>
<keyword evidence="2 7" id="KW-0813">Transport</keyword>
<sequence length="849" mass="96571">MKFLKQFFLITLCFFYTVCNYSQTPNKKAHPLLDVLIVAEKQYNITFTYADKTVENFEIIPYSTALNLKEAISYLKNATKLNFTFLTSNNILINSKTAGIKICGNLFDVNSQIFIDNAHVAVLNTNVSTVSNAKGYFELPEIDGNDIVEISHISYATVYLNSTDFIKKNKCLIIPLTQKVEQLNEVILTNYLTSGITVKTNNTINLNTEKFGILPGLIEPDVLHKIQSIPGISSVNETISTINIRGGTNDQNLLIWDGIKMYHSGHFFGLISAFNPYLIEDVTIIKNGTSSQYNDGVSGTVDMKSINDIKEKPFGGAGFNLLSVDAYGQVPISKKVAIQFSGRRSVTDLFSTPTFEQYFNRIFQDSKISTQLNINNTDVKTASNFNFYDYNLKFLYNINKQHKFRFNLLKVENNLDYNETLKNETLNESKTSTLQQKNLAFGAKLSSKWGKKFKTLLNIYYTKYNIKASNYTLLTEQRLLQNNEVLETGVKLNTYYQPTKNIKILTGYHFYELGISNAEDVNLPLYIRILKSVIRNHSLYSELNYISTNNKTFINSGFRLNYIEKFGVFIPEPRIQALHKVNSNLSLKFAGEFKSQNATQVIDLQEDFLGVEKNRWILADNESIPIIKSKQASIGINYKKNSFFIDIEGFYKYVNGITTANQGFQNQNQFIKTSGSYTVNGIEFLINKKTEAFSTWLGYTFNNNNYNFSELTPANFPNNLDIKHSISMGNTYTYKKLDIAIGLLWRTGKPLTTPLSDNSISFDGVSNYINYNKPNSNRLPNYFRVDFSSTYKFKLSKTINGMTGVSILNILNNKNILNRYYKINAENSISAVNNNSIGLTPNFTFRISF</sequence>
<evidence type="ECO:0000256" key="4">
    <source>
        <dbReference type="ARBA" id="ARBA00022692"/>
    </source>
</evidence>
<dbReference type="InterPro" id="IPR037066">
    <property type="entry name" value="Plug_dom_sf"/>
</dbReference>
<evidence type="ECO:0000256" key="5">
    <source>
        <dbReference type="ARBA" id="ARBA00023136"/>
    </source>
</evidence>
<reference evidence="9 10" key="2">
    <citation type="journal article" date="2016" name="Int. J. Syst. Evol. Microbiol.">
        <title>Lutibacter profundi sp. nov., isolated from a deep-sea hydrothermal system on the Arctic Mid-Ocean Ridge and emended description of the genus Lutibacter.</title>
        <authorList>
            <person name="Le Moine Bauer S."/>
            <person name="Roalkvam I."/>
            <person name="Steen I.H."/>
            <person name="Dahle H."/>
        </authorList>
    </citation>
    <scope>NUCLEOTIDE SEQUENCE [LARGE SCALE GENOMIC DNA]</scope>
    <source>
        <strain evidence="9 10">LP1</strain>
    </source>
</reference>
<accession>A0A0X8G7P9</accession>
<evidence type="ECO:0000256" key="3">
    <source>
        <dbReference type="ARBA" id="ARBA00022452"/>
    </source>
</evidence>
<dbReference type="KEGG" id="lut:Lupro_09845"/>
<keyword evidence="6 7" id="KW-0998">Cell outer membrane</keyword>
<organism evidence="9 10">
    <name type="scientific">Lutibacter profundi</name>
    <dbReference type="NCBI Taxonomy" id="1622118"/>
    <lineage>
        <taxon>Bacteria</taxon>
        <taxon>Pseudomonadati</taxon>
        <taxon>Bacteroidota</taxon>
        <taxon>Flavobacteriia</taxon>
        <taxon>Flavobacteriales</taxon>
        <taxon>Flavobacteriaceae</taxon>
        <taxon>Lutibacter</taxon>
    </lineage>
</organism>
<evidence type="ECO:0000259" key="8">
    <source>
        <dbReference type="Pfam" id="PF07715"/>
    </source>
</evidence>
<keyword evidence="5 7" id="KW-0472">Membrane</keyword>
<dbReference type="InterPro" id="IPR012910">
    <property type="entry name" value="Plug_dom"/>
</dbReference>
<evidence type="ECO:0000256" key="2">
    <source>
        <dbReference type="ARBA" id="ARBA00022448"/>
    </source>
</evidence>
<keyword evidence="4 7" id="KW-0812">Transmembrane</keyword>
<dbReference type="AlphaFoldDB" id="A0A0X8G7P9"/>
<dbReference type="SUPFAM" id="SSF56935">
    <property type="entry name" value="Porins"/>
    <property type="match status" value="1"/>
</dbReference>
<evidence type="ECO:0000313" key="9">
    <source>
        <dbReference type="EMBL" id="AMC11549.1"/>
    </source>
</evidence>
<comment type="subcellular location">
    <subcellularLocation>
        <location evidence="1 7">Cell outer membrane</location>
        <topology evidence="1 7">Multi-pass membrane protein</topology>
    </subcellularLocation>
</comment>
<dbReference type="PROSITE" id="PS52016">
    <property type="entry name" value="TONB_DEPENDENT_REC_3"/>
    <property type="match status" value="1"/>
</dbReference>
<comment type="similarity">
    <text evidence="7">Belongs to the TonB-dependent receptor family.</text>
</comment>
<dbReference type="InterPro" id="IPR039426">
    <property type="entry name" value="TonB-dep_rcpt-like"/>
</dbReference>
<name>A0A0X8G7P9_9FLAO</name>
<feature type="domain" description="TonB-dependent receptor plug" evidence="8">
    <location>
        <begin position="226"/>
        <end position="299"/>
    </location>
</feature>
<gene>
    <name evidence="9" type="ORF">Lupro_09845</name>
</gene>
<protein>
    <recommendedName>
        <fullName evidence="8">TonB-dependent receptor plug domain-containing protein</fullName>
    </recommendedName>
</protein>
<dbReference type="STRING" id="1622118.Lupro_09845"/>
<reference evidence="10" key="1">
    <citation type="submission" date="2015-12" db="EMBL/GenBank/DDBJ databases">
        <title>Complete genome sequence of Lutibacter profundus strain LP1.</title>
        <authorList>
            <person name="Wissuwa J."/>
            <person name="Le Moine Bauer S."/>
            <person name="Stokke R."/>
            <person name="Dahle H."/>
            <person name="Steen I.H."/>
        </authorList>
    </citation>
    <scope>NUCLEOTIDE SEQUENCE [LARGE SCALE GENOMIC DNA]</scope>
    <source>
        <strain evidence="10">LP1</strain>
    </source>
</reference>
<dbReference type="PATRIC" id="fig|1622118.3.peg.2030"/>
<dbReference type="InterPro" id="IPR008969">
    <property type="entry name" value="CarboxyPept-like_regulatory"/>
</dbReference>
<dbReference type="GO" id="GO:0009279">
    <property type="term" value="C:cell outer membrane"/>
    <property type="evidence" value="ECO:0007669"/>
    <property type="project" value="UniProtKB-SubCell"/>
</dbReference>
<dbReference type="Gene3D" id="2.40.170.20">
    <property type="entry name" value="TonB-dependent receptor, beta-barrel domain"/>
    <property type="match status" value="1"/>
</dbReference>
<dbReference type="Pfam" id="PF07715">
    <property type="entry name" value="Plug"/>
    <property type="match status" value="1"/>
</dbReference>
<proteinExistence type="inferred from homology"/>
<dbReference type="Gene3D" id="2.170.130.10">
    <property type="entry name" value="TonB-dependent receptor, plug domain"/>
    <property type="match status" value="1"/>
</dbReference>
<keyword evidence="10" id="KW-1185">Reference proteome</keyword>
<evidence type="ECO:0000256" key="6">
    <source>
        <dbReference type="ARBA" id="ARBA00023237"/>
    </source>
</evidence>
<dbReference type="EMBL" id="CP013355">
    <property type="protein sequence ID" value="AMC11549.1"/>
    <property type="molecule type" value="Genomic_DNA"/>
</dbReference>
<evidence type="ECO:0000256" key="1">
    <source>
        <dbReference type="ARBA" id="ARBA00004571"/>
    </source>
</evidence>
<dbReference type="SUPFAM" id="SSF49464">
    <property type="entry name" value="Carboxypeptidase regulatory domain-like"/>
    <property type="match status" value="1"/>
</dbReference>
<evidence type="ECO:0000313" key="10">
    <source>
        <dbReference type="Proteomes" id="UP000059672"/>
    </source>
</evidence>
<dbReference type="InterPro" id="IPR036942">
    <property type="entry name" value="Beta-barrel_TonB_sf"/>
</dbReference>
<evidence type="ECO:0000256" key="7">
    <source>
        <dbReference type="PROSITE-ProRule" id="PRU01360"/>
    </source>
</evidence>
<dbReference type="Proteomes" id="UP000059672">
    <property type="component" value="Chromosome"/>
</dbReference>